<keyword evidence="6" id="KW-1185">Reference proteome</keyword>
<name>A0ABX7AUV7_9BACI</name>
<proteinExistence type="inferred from homology"/>
<dbReference type="InterPro" id="IPR027383">
    <property type="entry name" value="Znf_put"/>
</dbReference>
<evidence type="ECO:0000256" key="1">
    <source>
        <dbReference type="ARBA" id="ARBA00024353"/>
    </source>
</evidence>
<sequence length="230" mass="26985">MSNKVSCEIIKDMLPLYYDDVCSDESKRMVEEHLVGCHNCKNELDRLNADFKLPKEEIETIRNDSNVIKNISSFWNQSRIKSFMKGIIISALLFSLIILGYFGLFNWQIISVSTDEVEIKNVSQLADSKIFYFAETNDGYSLDRLNYDMDKEGNFYITPLRPIIKQEAQPHNGLEKRYHFIDIKYQEEARGKEIKKIYYGTPKDKILIWEKGMDLPKVSEEIENMYYNGK</sequence>
<feature type="domain" description="Putative zinc-finger" evidence="4">
    <location>
        <begin position="7"/>
        <end position="40"/>
    </location>
</feature>
<evidence type="ECO:0000313" key="6">
    <source>
        <dbReference type="Proteomes" id="UP000596049"/>
    </source>
</evidence>
<keyword evidence="3" id="KW-0472">Membrane</keyword>
<organism evidence="5 6">
    <name type="scientific">Lysinibacillus agricola</name>
    <dbReference type="NCBI Taxonomy" id="2590012"/>
    <lineage>
        <taxon>Bacteria</taxon>
        <taxon>Bacillati</taxon>
        <taxon>Bacillota</taxon>
        <taxon>Bacilli</taxon>
        <taxon>Bacillales</taxon>
        <taxon>Bacillaceae</taxon>
        <taxon>Lysinibacillus</taxon>
    </lineage>
</organism>
<dbReference type="RefSeq" id="WP_053594325.1">
    <property type="nucleotide sequence ID" value="NZ_CP067341.1"/>
</dbReference>
<dbReference type="InterPro" id="IPR041916">
    <property type="entry name" value="Anti_sigma_zinc_sf"/>
</dbReference>
<keyword evidence="3" id="KW-0812">Transmembrane</keyword>
<dbReference type="Proteomes" id="UP000596049">
    <property type="component" value="Chromosome"/>
</dbReference>
<comment type="similarity">
    <text evidence="1">Belongs to the zinc-associated anti-sigma factor (ZAS) superfamily. Anti-sigma-W factor family.</text>
</comment>
<dbReference type="Pfam" id="PF13490">
    <property type="entry name" value="zf-HC2"/>
    <property type="match status" value="1"/>
</dbReference>
<accession>A0ABX7AUV7</accession>
<evidence type="ECO:0000313" key="5">
    <source>
        <dbReference type="EMBL" id="QQP13753.1"/>
    </source>
</evidence>
<evidence type="ECO:0000256" key="2">
    <source>
        <dbReference type="ARBA" id="ARBA00024438"/>
    </source>
</evidence>
<evidence type="ECO:0000256" key="3">
    <source>
        <dbReference type="SAM" id="Phobius"/>
    </source>
</evidence>
<dbReference type="EMBL" id="CP067341">
    <property type="protein sequence ID" value="QQP13753.1"/>
    <property type="molecule type" value="Genomic_DNA"/>
</dbReference>
<dbReference type="Gene3D" id="1.10.10.1320">
    <property type="entry name" value="Anti-sigma factor, zinc-finger domain"/>
    <property type="match status" value="1"/>
</dbReference>
<reference evidence="5 6" key="1">
    <citation type="submission" date="2020-01" db="EMBL/GenBank/DDBJ databases">
        <authorList>
            <person name="Liu G."/>
            <person name="Liu B."/>
        </authorList>
    </citation>
    <scope>NUCLEOTIDE SEQUENCE [LARGE SCALE GENOMIC DNA]</scope>
    <source>
        <strain evidence="5 6">FJAT-51161</strain>
    </source>
</reference>
<protein>
    <recommendedName>
        <fullName evidence="2">Anti-sigma-W factor RsiW</fullName>
    </recommendedName>
</protein>
<gene>
    <name evidence="5" type="ORF">FJQ98_06800</name>
</gene>
<evidence type="ECO:0000259" key="4">
    <source>
        <dbReference type="Pfam" id="PF13490"/>
    </source>
</evidence>
<feature type="transmembrane region" description="Helical" evidence="3">
    <location>
        <begin position="87"/>
        <end position="107"/>
    </location>
</feature>
<keyword evidence="3" id="KW-1133">Transmembrane helix</keyword>